<feature type="transmembrane region" description="Helical" evidence="1">
    <location>
        <begin position="79"/>
        <end position="98"/>
    </location>
</feature>
<dbReference type="EMBL" id="UINC01107822">
    <property type="protein sequence ID" value="SVC73484.1"/>
    <property type="molecule type" value="Genomic_DNA"/>
</dbReference>
<feature type="transmembrane region" description="Helical" evidence="1">
    <location>
        <begin position="53"/>
        <end position="73"/>
    </location>
</feature>
<keyword evidence="1" id="KW-1133">Transmembrane helix</keyword>
<feature type="transmembrane region" description="Helical" evidence="1">
    <location>
        <begin position="6"/>
        <end position="32"/>
    </location>
</feature>
<dbReference type="Pfam" id="PF02592">
    <property type="entry name" value="Vut_1"/>
    <property type="match status" value="1"/>
</dbReference>
<dbReference type="AlphaFoldDB" id="A0A382PJB4"/>
<evidence type="ECO:0000256" key="1">
    <source>
        <dbReference type="SAM" id="Phobius"/>
    </source>
</evidence>
<gene>
    <name evidence="2" type="ORF">METZ01_LOCUS326338</name>
</gene>
<name>A0A382PJB4_9ZZZZ</name>
<keyword evidence="1" id="KW-0812">Transmembrane</keyword>
<sequence>MIAVVIYLIAIVVANLTLLWFGPQAAIINAFILIGLDLSLRDKLHDQWHGNNLWLKMLALICGGSIITVALNWEALPIAIASSTAFLVAGIGDALLYARLRKYRFMIRSNGSNVAGSALDSVIFPTMAFGVFMPEIILGQFVAKVAGGAIWSFILQKTYLKNAN</sequence>
<organism evidence="2">
    <name type="scientific">marine metagenome</name>
    <dbReference type="NCBI Taxonomy" id="408172"/>
    <lineage>
        <taxon>unclassified sequences</taxon>
        <taxon>metagenomes</taxon>
        <taxon>ecological metagenomes</taxon>
    </lineage>
</organism>
<protein>
    <recommendedName>
        <fullName evidence="3">VUT family protein</fullName>
    </recommendedName>
</protein>
<evidence type="ECO:0000313" key="2">
    <source>
        <dbReference type="EMBL" id="SVC73484.1"/>
    </source>
</evidence>
<proteinExistence type="predicted"/>
<accession>A0A382PJB4</accession>
<keyword evidence="1" id="KW-0472">Membrane</keyword>
<evidence type="ECO:0008006" key="3">
    <source>
        <dbReference type="Google" id="ProtNLM"/>
    </source>
</evidence>
<dbReference type="InterPro" id="IPR003744">
    <property type="entry name" value="YhhQ"/>
</dbReference>
<reference evidence="2" key="1">
    <citation type="submission" date="2018-05" db="EMBL/GenBank/DDBJ databases">
        <authorList>
            <person name="Lanie J.A."/>
            <person name="Ng W.-L."/>
            <person name="Kazmierczak K.M."/>
            <person name="Andrzejewski T.M."/>
            <person name="Davidsen T.M."/>
            <person name="Wayne K.J."/>
            <person name="Tettelin H."/>
            <person name="Glass J.I."/>
            <person name="Rusch D."/>
            <person name="Podicherti R."/>
            <person name="Tsui H.-C.T."/>
            <person name="Winkler M.E."/>
        </authorList>
    </citation>
    <scope>NUCLEOTIDE SEQUENCE</scope>
</reference>